<proteinExistence type="predicted"/>
<dbReference type="AlphaFoldDB" id="A0A914HTP2"/>
<reference evidence="3" key="1">
    <citation type="submission" date="2022-11" db="UniProtKB">
        <authorList>
            <consortium name="WormBaseParasite"/>
        </authorList>
    </citation>
    <scope>IDENTIFICATION</scope>
</reference>
<name>A0A914HTP2_GLORO</name>
<keyword evidence="1" id="KW-0732">Signal</keyword>
<protein>
    <submittedName>
        <fullName evidence="3">Secreted protein</fullName>
    </submittedName>
</protein>
<evidence type="ECO:0000313" key="3">
    <source>
        <dbReference type="WBParaSite" id="Gr19_v10_g4366.t1"/>
    </source>
</evidence>
<accession>A0A914HTP2</accession>
<dbReference type="Proteomes" id="UP000887572">
    <property type="component" value="Unplaced"/>
</dbReference>
<feature type="chain" id="PRO_5037457785" evidence="1">
    <location>
        <begin position="29"/>
        <end position="96"/>
    </location>
</feature>
<evidence type="ECO:0000256" key="1">
    <source>
        <dbReference type="SAM" id="SignalP"/>
    </source>
</evidence>
<sequence>MTIDRHSARRHLLVFLLLLLLLPVGVHPLSQRRPVRITPFLYSDALNIAAVRSPADSMRGNAMNWPPKSGWDGQQQQQAMLQITPFFYSSTKRRRD</sequence>
<feature type="signal peptide" evidence="1">
    <location>
        <begin position="1"/>
        <end position="28"/>
    </location>
</feature>
<keyword evidence="2" id="KW-1185">Reference proteome</keyword>
<evidence type="ECO:0000313" key="2">
    <source>
        <dbReference type="Proteomes" id="UP000887572"/>
    </source>
</evidence>
<dbReference type="WBParaSite" id="Gr19_v10_g4366.t1">
    <property type="protein sequence ID" value="Gr19_v10_g4366.t1"/>
    <property type="gene ID" value="Gr19_v10_g4366"/>
</dbReference>
<organism evidence="2 3">
    <name type="scientific">Globodera rostochiensis</name>
    <name type="common">Golden nematode worm</name>
    <name type="synonym">Heterodera rostochiensis</name>
    <dbReference type="NCBI Taxonomy" id="31243"/>
    <lineage>
        <taxon>Eukaryota</taxon>
        <taxon>Metazoa</taxon>
        <taxon>Ecdysozoa</taxon>
        <taxon>Nematoda</taxon>
        <taxon>Chromadorea</taxon>
        <taxon>Rhabditida</taxon>
        <taxon>Tylenchina</taxon>
        <taxon>Tylenchomorpha</taxon>
        <taxon>Tylenchoidea</taxon>
        <taxon>Heteroderidae</taxon>
        <taxon>Heteroderinae</taxon>
        <taxon>Globodera</taxon>
    </lineage>
</organism>